<reference evidence="1 2" key="1">
    <citation type="submission" date="2011-02" db="EMBL/GenBank/DDBJ databases">
        <authorList>
            <person name="Muzny D."/>
            <person name="Qin X."/>
            <person name="Deng J."/>
            <person name="Jiang H."/>
            <person name="Liu Y."/>
            <person name="Qu J."/>
            <person name="Song X.-Z."/>
            <person name="Zhang L."/>
            <person name="Thornton R."/>
            <person name="Coyle M."/>
            <person name="Francisco L."/>
            <person name="Jackson L."/>
            <person name="Javaid M."/>
            <person name="Korchina V."/>
            <person name="Kovar C."/>
            <person name="Mata R."/>
            <person name="Mathew T."/>
            <person name="Ngo R."/>
            <person name="Nguyen L."/>
            <person name="Nguyen N."/>
            <person name="Okwuonu G."/>
            <person name="Ongeri F."/>
            <person name="Pham C."/>
            <person name="Simmons D."/>
            <person name="Wilczek-Boney K."/>
            <person name="Hale W."/>
            <person name="Jakkamsetti A."/>
            <person name="Pham P."/>
            <person name="Ruth R."/>
            <person name="San Lucas F."/>
            <person name="Warren J."/>
            <person name="Zhang J."/>
            <person name="Zhao Z."/>
            <person name="Zhou C."/>
            <person name="Zhu D."/>
            <person name="Lee S."/>
            <person name="Bess C."/>
            <person name="Blankenburg K."/>
            <person name="Forbes L."/>
            <person name="Fu Q."/>
            <person name="Gubbala S."/>
            <person name="Hirani K."/>
            <person name="Jayaseelan J.C."/>
            <person name="Lara F."/>
            <person name="Munidasa M."/>
            <person name="Palculict T."/>
            <person name="Patil S."/>
            <person name="Pu L.-L."/>
            <person name="Saada N."/>
            <person name="Tang L."/>
            <person name="Weissenberger G."/>
            <person name="Zhu Y."/>
            <person name="Hemphill L."/>
            <person name="Shang Y."/>
            <person name="Youmans B."/>
            <person name="Ayvaz T."/>
            <person name="Ross M."/>
            <person name="Santibanez J."/>
            <person name="Aqrawi P."/>
            <person name="Gross S."/>
            <person name="Joshi V."/>
            <person name="Fowler G."/>
            <person name="Nazareth L."/>
            <person name="Reid J."/>
            <person name="Worley K."/>
            <person name="Petrosino J."/>
            <person name="Highlander S."/>
            <person name="Gibbs R."/>
        </authorList>
    </citation>
    <scope>NUCLEOTIDE SEQUENCE [LARGE SCALE GENOMIC DNA]</scope>
    <source>
        <strain evidence="1 2">ATCC BAA-1200</strain>
    </source>
</reference>
<dbReference type="RefSeq" id="WP_007342840.1">
    <property type="nucleotide sequence ID" value="NZ_GL878494.1"/>
</dbReference>
<dbReference type="EMBL" id="AFAY01000036">
    <property type="protein sequence ID" value="EGF10478.1"/>
    <property type="molecule type" value="Genomic_DNA"/>
</dbReference>
<proteinExistence type="predicted"/>
<accession>F2BDM8</accession>
<dbReference type="Proteomes" id="UP000004105">
    <property type="component" value="Unassembled WGS sequence"/>
</dbReference>
<dbReference type="AlphaFoldDB" id="F2BDM8"/>
<dbReference type="OrthoDB" id="8613234at2"/>
<comment type="caution">
    <text evidence="1">The sequence shown here is derived from an EMBL/GenBank/DDBJ whole genome shotgun (WGS) entry which is preliminary data.</text>
</comment>
<evidence type="ECO:0000313" key="2">
    <source>
        <dbReference type="Proteomes" id="UP000004105"/>
    </source>
</evidence>
<sequence length="237" mass="26722">MDNNRFLGVLQASFVKFLQTHSRSNEKLKILHGAIAADLAARLGADYTVQSLGYGNGKEGQIEGRYIDKNVDITVTDSQNRAVAGIAVKFVMQNYAQNANNYFENMLGETANIQSRRIPYFQIFIIPSRLPYYKNNGGFSKWETFNARHLDKYQKLSYDNNSAWVHPPAKTLLYIIDLPETDAPADKDDYVRRYLKLAQNDGLTLRTAPVAASFGIGLICNDYEAFIAKAVHRILSE</sequence>
<keyword evidence="2" id="KW-1185">Reference proteome</keyword>
<name>F2BDM8_9NEIS</name>
<evidence type="ECO:0000313" key="1">
    <source>
        <dbReference type="EMBL" id="EGF10478.1"/>
    </source>
</evidence>
<protein>
    <submittedName>
        <fullName evidence="1">Uncharacterized protein</fullName>
    </submittedName>
</protein>
<dbReference type="HOGENOM" id="CLU_1178959_0_0_4"/>
<gene>
    <name evidence="1" type="ORF">HMPREF9123_1834</name>
</gene>
<organism evidence="1 2">
    <name type="scientific">Neisseria bacilliformis ATCC BAA-1200</name>
    <dbReference type="NCBI Taxonomy" id="888742"/>
    <lineage>
        <taxon>Bacteria</taxon>
        <taxon>Pseudomonadati</taxon>
        <taxon>Pseudomonadota</taxon>
        <taxon>Betaproteobacteria</taxon>
        <taxon>Neisseriales</taxon>
        <taxon>Neisseriaceae</taxon>
        <taxon>Neisseria</taxon>
    </lineage>
</organism>